<accession>A0A5R9G0Q8</accession>
<evidence type="ECO:0000256" key="5">
    <source>
        <dbReference type="ARBA" id="ARBA00022989"/>
    </source>
</evidence>
<keyword evidence="7" id="KW-0460">Magnesium</keyword>
<feature type="transmembrane region" description="Helical" evidence="8">
    <location>
        <begin position="239"/>
        <end position="259"/>
    </location>
</feature>
<feature type="binding site" evidence="7">
    <location>
        <position position="214"/>
    </location>
    <ligand>
        <name>Mg(2+)</name>
        <dbReference type="ChEBI" id="CHEBI:18420"/>
    </ligand>
</feature>
<dbReference type="RefSeq" id="WP_138197338.1">
    <property type="nucleotide sequence ID" value="NZ_VCIW01000022.1"/>
</dbReference>
<protein>
    <submittedName>
        <fullName evidence="9">Undecaprenyl/decaprenyl-phosphate alpha-N-acetylglucosaminyl 1-phosphate transferase</fullName>
    </submittedName>
</protein>
<feature type="transmembrane region" description="Helical" evidence="8">
    <location>
        <begin position="294"/>
        <end position="313"/>
    </location>
</feature>
<keyword evidence="3 9" id="KW-0808">Transferase</keyword>
<dbReference type="OrthoDB" id="9783652at2"/>
<dbReference type="GO" id="GO:0016780">
    <property type="term" value="F:phosphotransferase activity, for other substituted phosphate groups"/>
    <property type="evidence" value="ECO:0007669"/>
    <property type="project" value="InterPro"/>
</dbReference>
<dbReference type="PROSITE" id="PS01348">
    <property type="entry name" value="MRAY_2"/>
    <property type="match status" value="1"/>
</dbReference>
<feature type="binding site" evidence="7">
    <location>
        <position position="154"/>
    </location>
    <ligand>
        <name>Mg(2+)</name>
        <dbReference type="ChEBI" id="CHEBI:18420"/>
    </ligand>
</feature>
<dbReference type="PANTHER" id="PTHR22926:SF3">
    <property type="entry name" value="UNDECAPRENYL-PHOSPHATE ALPHA-N-ACETYLGLUCOSAMINYL 1-PHOSPHATE TRANSFERASE"/>
    <property type="match status" value="1"/>
</dbReference>
<comment type="caution">
    <text evidence="9">The sequence shown here is derived from an EMBL/GenBank/DDBJ whole genome shotgun (WGS) entry which is preliminary data.</text>
</comment>
<organism evidence="9 10">
    <name type="scientific">Paenibacillus antri</name>
    <dbReference type="NCBI Taxonomy" id="2582848"/>
    <lineage>
        <taxon>Bacteria</taxon>
        <taxon>Bacillati</taxon>
        <taxon>Bacillota</taxon>
        <taxon>Bacilli</taxon>
        <taxon>Bacillales</taxon>
        <taxon>Paenibacillaceae</taxon>
        <taxon>Paenibacillus</taxon>
    </lineage>
</organism>
<evidence type="ECO:0000313" key="9">
    <source>
        <dbReference type="EMBL" id="TLS49361.1"/>
    </source>
</evidence>
<dbReference type="EMBL" id="VCIW01000022">
    <property type="protein sequence ID" value="TLS49361.1"/>
    <property type="molecule type" value="Genomic_DNA"/>
</dbReference>
<keyword evidence="7" id="KW-0479">Metal-binding</keyword>
<sequence>MRYAIALLTALGTVYCLVPPIRLAAMRWGFVDRPAPRKIHRTPIPLMGGVAIFLGCVAAFYAFIGWTPLTASIVYGGGALMAVGLVDDAYKTRGKEFPVWPRIIVYTIVSSIPVWFGIEIAGVRFGGEHMWMFGGGWSILATMLWVFALINMMNFIDGVDGLASGIAVISSLTLLTVALLKGQGPSAAAAAVVAGAALGFLAYNFYPAKMFMGDAGATFLGYALAVIAVDGAFKSAAALSLFVPLLAVGVPIMDTAIVFSRRLLSGKGLHRADKLHTHHSLLHWGLNQRQTVSFLYLVGAVFSLLSILLLLTLG</sequence>
<feature type="transmembrane region" description="Helical" evidence="8">
    <location>
        <begin position="70"/>
        <end position="87"/>
    </location>
</feature>
<dbReference type="GO" id="GO:0009103">
    <property type="term" value="P:lipopolysaccharide biosynthetic process"/>
    <property type="evidence" value="ECO:0007669"/>
    <property type="project" value="TreeGrafter"/>
</dbReference>
<keyword evidence="10" id="KW-1185">Reference proteome</keyword>
<keyword evidence="6 8" id="KW-0472">Membrane</keyword>
<dbReference type="Pfam" id="PF00953">
    <property type="entry name" value="Glycos_transf_4"/>
    <property type="match status" value="1"/>
</dbReference>
<dbReference type="InterPro" id="IPR018480">
    <property type="entry name" value="PNAcMuramoyl-5peptid_Trfase_CS"/>
</dbReference>
<keyword evidence="5 8" id="KW-1133">Transmembrane helix</keyword>
<dbReference type="Proteomes" id="UP000309676">
    <property type="component" value="Unassembled WGS sequence"/>
</dbReference>
<dbReference type="GO" id="GO:0044038">
    <property type="term" value="P:cell wall macromolecule biosynthetic process"/>
    <property type="evidence" value="ECO:0007669"/>
    <property type="project" value="TreeGrafter"/>
</dbReference>
<comment type="cofactor">
    <cofactor evidence="7">
        <name>Mg(2+)</name>
        <dbReference type="ChEBI" id="CHEBI:18420"/>
    </cofactor>
</comment>
<dbReference type="PANTHER" id="PTHR22926">
    <property type="entry name" value="PHOSPHO-N-ACETYLMURAMOYL-PENTAPEPTIDE-TRANSFERASE"/>
    <property type="match status" value="1"/>
</dbReference>
<feature type="transmembrane region" description="Helical" evidence="8">
    <location>
        <begin position="99"/>
        <end position="118"/>
    </location>
</feature>
<keyword evidence="2" id="KW-1003">Cell membrane</keyword>
<feature type="transmembrane region" description="Helical" evidence="8">
    <location>
        <begin position="6"/>
        <end position="25"/>
    </location>
</feature>
<dbReference type="GO" id="GO:0071555">
    <property type="term" value="P:cell wall organization"/>
    <property type="evidence" value="ECO:0007669"/>
    <property type="project" value="TreeGrafter"/>
</dbReference>
<dbReference type="GO" id="GO:0005886">
    <property type="term" value="C:plasma membrane"/>
    <property type="evidence" value="ECO:0007669"/>
    <property type="project" value="UniProtKB-SubCell"/>
</dbReference>
<feature type="transmembrane region" description="Helical" evidence="8">
    <location>
        <begin position="130"/>
        <end position="150"/>
    </location>
</feature>
<proteinExistence type="predicted"/>
<evidence type="ECO:0000256" key="2">
    <source>
        <dbReference type="ARBA" id="ARBA00022475"/>
    </source>
</evidence>
<gene>
    <name evidence="9" type="ORF">FE782_26295</name>
</gene>
<evidence type="ECO:0000256" key="3">
    <source>
        <dbReference type="ARBA" id="ARBA00022679"/>
    </source>
</evidence>
<comment type="subcellular location">
    <subcellularLocation>
        <location evidence="1">Cell membrane</location>
        <topology evidence="1">Multi-pass membrane protein</topology>
    </subcellularLocation>
</comment>
<reference evidence="9 10" key="1">
    <citation type="submission" date="2019-05" db="EMBL/GenBank/DDBJ databases">
        <authorList>
            <person name="Narsing Rao M.P."/>
            <person name="Li W.J."/>
        </authorList>
    </citation>
    <scope>NUCLEOTIDE SEQUENCE [LARGE SCALE GENOMIC DNA]</scope>
    <source>
        <strain evidence="9 10">SYSU_K30003</strain>
    </source>
</reference>
<evidence type="ECO:0000256" key="7">
    <source>
        <dbReference type="PIRSR" id="PIRSR600715-1"/>
    </source>
</evidence>
<evidence type="ECO:0000256" key="6">
    <source>
        <dbReference type="ARBA" id="ARBA00023136"/>
    </source>
</evidence>
<name>A0A5R9G0Q8_9BACL</name>
<keyword evidence="4 8" id="KW-0812">Transmembrane</keyword>
<evidence type="ECO:0000256" key="1">
    <source>
        <dbReference type="ARBA" id="ARBA00004651"/>
    </source>
</evidence>
<feature type="transmembrane region" description="Helical" evidence="8">
    <location>
        <begin position="186"/>
        <end position="203"/>
    </location>
</feature>
<dbReference type="InterPro" id="IPR000715">
    <property type="entry name" value="Glycosyl_transferase_4"/>
</dbReference>
<evidence type="ECO:0000313" key="10">
    <source>
        <dbReference type="Proteomes" id="UP000309676"/>
    </source>
</evidence>
<dbReference type="CDD" id="cd06853">
    <property type="entry name" value="GT_WecA_like"/>
    <property type="match status" value="1"/>
</dbReference>
<evidence type="ECO:0000256" key="8">
    <source>
        <dbReference type="SAM" id="Phobius"/>
    </source>
</evidence>
<feature type="transmembrane region" description="Helical" evidence="8">
    <location>
        <begin position="46"/>
        <end position="64"/>
    </location>
</feature>
<dbReference type="AlphaFoldDB" id="A0A5R9G0Q8"/>
<feature type="transmembrane region" description="Helical" evidence="8">
    <location>
        <begin position="215"/>
        <end position="233"/>
    </location>
</feature>
<feature type="transmembrane region" description="Helical" evidence="8">
    <location>
        <begin position="162"/>
        <end position="180"/>
    </location>
</feature>
<evidence type="ECO:0000256" key="4">
    <source>
        <dbReference type="ARBA" id="ARBA00022692"/>
    </source>
</evidence>
<dbReference type="GO" id="GO:0046872">
    <property type="term" value="F:metal ion binding"/>
    <property type="evidence" value="ECO:0007669"/>
    <property type="project" value="UniProtKB-KW"/>
</dbReference>